<dbReference type="Proteomes" id="UP000663131">
    <property type="component" value="Chromosome 9"/>
</dbReference>
<dbReference type="OrthoDB" id="3984991at2759"/>
<feature type="region of interest" description="Disordered" evidence="1">
    <location>
        <begin position="290"/>
        <end position="348"/>
    </location>
</feature>
<protein>
    <submittedName>
        <fullName evidence="2">Uncharacterized protein</fullName>
    </submittedName>
</protein>
<accession>A0A871RIP9</accession>
<dbReference type="GeneID" id="64574901"/>
<evidence type="ECO:0000313" key="2">
    <source>
        <dbReference type="EMBL" id="QOU22792.1"/>
    </source>
</evidence>
<reference evidence="2" key="2">
    <citation type="journal article" name="BMC Genomics">
        <title>New genome assemblies reveal patterns of domestication and adaptation across Brettanomyces (Dekkera) species.</title>
        <authorList>
            <person name="Roach M.J."/>
            <person name="Borneman A.R."/>
        </authorList>
    </citation>
    <scope>NUCLEOTIDE SEQUENCE</scope>
    <source>
        <strain evidence="2">UCD 2041</strain>
    </source>
</reference>
<gene>
    <name evidence="2" type="ORF">BRETT_002977</name>
</gene>
<dbReference type="AlphaFoldDB" id="A0A871RIP9"/>
<dbReference type="RefSeq" id="XP_041139285.1">
    <property type="nucleotide sequence ID" value="XM_041281494.1"/>
</dbReference>
<evidence type="ECO:0000256" key="1">
    <source>
        <dbReference type="SAM" id="MobiDB-lite"/>
    </source>
</evidence>
<sequence>MQLQESDKTEPTNNICVCVTSLHDKTQHYDIEHNDDLIRTPNDIYSLIKSKKSSAIQFYGETKTSVFEYFINILIDDMAYPFFENDSSHFINDKDPIVRRMLKKVLPKLQNFINIISRYDNPTAQRKFSLIIVPRLKQSWSLLWIQFTNHKKFINLRQIDTRPKYISEIPYNLKTFTRALLKSVLRIPENEEIILQYSHVTPFLESERFSNDELLISNIWAILKGYEQCGFNIDPKAALLRSTPIPFSCENLEDVRNRVSAESSEMDEKPNNEIALINTGAYPLLEDVNNDEKNKKGSKQFVITDSEDRQSKTESINELPTVHGVKHPRASENKEYISSERKKKRTNMNALTGAHNSQGRKYSEPYVTDKNLKSIKEHIPYDKEKLQELLLEFEEVYNNIQKQFYSRWSNSSPTDERLSARSFVFPMYGPTQIEYEILTNYGVVATKNLLRKLAELDIYPNKQQMRAISNARRWINQRFRCDFDRGCVYYLRNPHVLIPSYKDIPYIILATHLYYNCCDGFDTHNRLKGGWYISRKCVDWVISRCYKCEHKRNKEQGS</sequence>
<reference evidence="2" key="1">
    <citation type="submission" date="2020-10" db="EMBL/GenBank/DDBJ databases">
        <authorList>
            <person name="Palmer J.M."/>
        </authorList>
    </citation>
    <scope>NUCLEOTIDE SEQUENCE</scope>
    <source>
        <strain evidence="2">UCD 2041</strain>
    </source>
</reference>
<name>A0A871RIP9_DEKBR</name>
<feature type="compositionally biased region" description="Basic and acidic residues" evidence="1">
    <location>
        <begin position="329"/>
        <end position="340"/>
    </location>
</feature>
<dbReference type="KEGG" id="bbrx:BRETT_002977"/>
<proteinExistence type="predicted"/>
<dbReference type="EMBL" id="CP063137">
    <property type="protein sequence ID" value="QOU22792.1"/>
    <property type="molecule type" value="Genomic_DNA"/>
</dbReference>
<evidence type="ECO:0000313" key="3">
    <source>
        <dbReference type="Proteomes" id="UP000663131"/>
    </source>
</evidence>
<organism evidence="2 3">
    <name type="scientific">Dekkera bruxellensis</name>
    <name type="common">Brettanomyces custersii</name>
    <dbReference type="NCBI Taxonomy" id="5007"/>
    <lineage>
        <taxon>Eukaryota</taxon>
        <taxon>Fungi</taxon>
        <taxon>Dikarya</taxon>
        <taxon>Ascomycota</taxon>
        <taxon>Saccharomycotina</taxon>
        <taxon>Pichiomycetes</taxon>
        <taxon>Pichiales</taxon>
        <taxon>Pichiaceae</taxon>
        <taxon>Brettanomyces</taxon>
    </lineage>
</organism>